<keyword evidence="8" id="KW-0408">Iron</keyword>
<dbReference type="PROSITE" id="PS52016">
    <property type="entry name" value="TONB_DEPENDENT_REC_3"/>
    <property type="match status" value="1"/>
</dbReference>
<evidence type="ECO:0000256" key="11">
    <source>
        <dbReference type="ARBA" id="ARBA00023136"/>
    </source>
</evidence>
<evidence type="ECO:0000256" key="8">
    <source>
        <dbReference type="ARBA" id="ARBA00023004"/>
    </source>
</evidence>
<dbReference type="AlphaFoldDB" id="A0A840L3E5"/>
<keyword evidence="7 17" id="KW-0732">Signal</keyword>
<comment type="caution">
    <text evidence="20">The sequence shown here is derived from an EMBL/GenBank/DDBJ whole genome shotgun (WGS) entry which is preliminary data.</text>
</comment>
<dbReference type="GO" id="GO:0015344">
    <property type="term" value="F:siderophore uptake transmembrane transporter activity"/>
    <property type="evidence" value="ECO:0007669"/>
    <property type="project" value="TreeGrafter"/>
</dbReference>
<evidence type="ECO:0000256" key="7">
    <source>
        <dbReference type="ARBA" id="ARBA00022729"/>
    </source>
</evidence>
<comment type="similarity">
    <text evidence="2 14 15">Belongs to the TonB-dependent receptor family.</text>
</comment>
<keyword evidence="21" id="KW-1185">Reference proteome</keyword>
<dbReference type="InterPro" id="IPR012910">
    <property type="entry name" value="Plug_dom"/>
</dbReference>
<dbReference type="InterPro" id="IPR039426">
    <property type="entry name" value="TonB-dep_rcpt-like"/>
</dbReference>
<dbReference type="InterPro" id="IPR036942">
    <property type="entry name" value="Beta-barrel_TonB_sf"/>
</dbReference>
<protein>
    <submittedName>
        <fullName evidence="20">Iron complex outermembrane receptor protein</fullName>
    </submittedName>
</protein>
<evidence type="ECO:0000256" key="6">
    <source>
        <dbReference type="ARBA" id="ARBA00022692"/>
    </source>
</evidence>
<feature type="chain" id="PRO_5032553751" evidence="17">
    <location>
        <begin position="37"/>
        <end position="743"/>
    </location>
</feature>
<keyword evidence="6 14" id="KW-0812">Transmembrane</keyword>
<evidence type="ECO:0000313" key="21">
    <source>
        <dbReference type="Proteomes" id="UP000562027"/>
    </source>
</evidence>
<dbReference type="RefSeq" id="WP_184296451.1">
    <property type="nucleotide sequence ID" value="NZ_JACHLP010000001.1"/>
</dbReference>
<feature type="region of interest" description="Disordered" evidence="16">
    <location>
        <begin position="53"/>
        <end position="75"/>
    </location>
</feature>
<evidence type="ECO:0000256" key="14">
    <source>
        <dbReference type="PROSITE-ProRule" id="PRU01360"/>
    </source>
</evidence>
<dbReference type="SUPFAM" id="SSF56935">
    <property type="entry name" value="Porins"/>
    <property type="match status" value="1"/>
</dbReference>
<evidence type="ECO:0000259" key="18">
    <source>
        <dbReference type="Pfam" id="PF00593"/>
    </source>
</evidence>
<dbReference type="GO" id="GO:0009279">
    <property type="term" value="C:cell outer membrane"/>
    <property type="evidence" value="ECO:0007669"/>
    <property type="project" value="UniProtKB-SubCell"/>
</dbReference>
<evidence type="ECO:0000256" key="17">
    <source>
        <dbReference type="SAM" id="SignalP"/>
    </source>
</evidence>
<keyword evidence="12 20" id="KW-0675">Receptor</keyword>
<dbReference type="Pfam" id="PF00593">
    <property type="entry name" value="TonB_dep_Rec_b-barrel"/>
    <property type="match status" value="1"/>
</dbReference>
<keyword evidence="9" id="KW-0406">Ion transport</keyword>
<gene>
    <name evidence="20" type="ORF">HNP55_000836</name>
</gene>
<dbReference type="Gene3D" id="2.170.130.10">
    <property type="entry name" value="TonB-dependent receptor, plug domain"/>
    <property type="match status" value="1"/>
</dbReference>
<evidence type="ECO:0000256" key="16">
    <source>
        <dbReference type="SAM" id="MobiDB-lite"/>
    </source>
</evidence>
<dbReference type="NCBIfam" id="TIGR01783">
    <property type="entry name" value="TonB-siderophor"/>
    <property type="match status" value="1"/>
</dbReference>
<dbReference type="Pfam" id="PF07715">
    <property type="entry name" value="Plug"/>
    <property type="match status" value="1"/>
</dbReference>
<dbReference type="InterPro" id="IPR010105">
    <property type="entry name" value="TonB_sidphr_rcpt"/>
</dbReference>
<dbReference type="CDD" id="cd01347">
    <property type="entry name" value="ligand_gated_channel"/>
    <property type="match status" value="1"/>
</dbReference>
<evidence type="ECO:0000313" key="20">
    <source>
        <dbReference type="EMBL" id="MBB4842341.1"/>
    </source>
</evidence>
<evidence type="ECO:0000256" key="2">
    <source>
        <dbReference type="ARBA" id="ARBA00009810"/>
    </source>
</evidence>
<proteinExistence type="inferred from homology"/>
<evidence type="ECO:0000256" key="13">
    <source>
        <dbReference type="ARBA" id="ARBA00023237"/>
    </source>
</evidence>
<evidence type="ECO:0000256" key="1">
    <source>
        <dbReference type="ARBA" id="ARBA00004571"/>
    </source>
</evidence>
<accession>A0A840L3E5</accession>
<dbReference type="PANTHER" id="PTHR32552:SF68">
    <property type="entry name" value="FERRICHROME OUTER MEMBRANE TRANSPORTER_PHAGE RECEPTOR"/>
    <property type="match status" value="1"/>
</dbReference>
<dbReference type="InterPro" id="IPR000531">
    <property type="entry name" value="Beta-barrel_TonB"/>
</dbReference>
<evidence type="ECO:0000256" key="4">
    <source>
        <dbReference type="ARBA" id="ARBA00022452"/>
    </source>
</evidence>
<name>A0A840L3E5_9BURK</name>
<evidence type="ECO:0000256" key="9">
    <source>
        <dbReference type="ARBA" id="ARBA00023065"/>
    </source>
</evidence>
<evidence type="ECO:0000256" key="10">
    <source>
        <dbReference type="ARBA" id="ARBA00023077"/>
    </source>
</evidence>
<dbReference type="PANTHER" id="PTHR32552">
    <property type="entry name" value="FERRICHROME IRON RECEPTOR-RELATED"/>
    <property type="match status" value="1"/>
</dbReference>
<comment type="subcellular location">
    <subcellularLocation>
        <location evidence="1 14">Cell outer membrane</location>
        <topology evidence="1 14">Multi-pass membrane protein</topology>
    </subcellularLocation>
</comment>
<dbReference type="EMBL" id="JACHLP010000001">
    <property type="protein sequence ID" value="MBB4842341.1"/>
    <property type="molecule type" value="Genomic_DNA"/>
</dbReference>
<evidence type="ECO:0000256" key="5">
    <source>
        <dbReference type="ARBA" id="ARBA00022496"/>
    </source>
</evidence>
<dbReference type="GO" id="GO:0038023">
    <property type="term" value="F:signaling receptor activity"/>
    <property type="evidence" value="ECO:0007669"/>
    <property type="project" value="InterPro"/>
</dbReference>
<feature type="domain" description="TonB-dependent receptor-like beta-barrel" evidence="18">
    <location>
        <begin position="257"/>
        <end position="714"/>
    </location>
</feature>
<sequence>MSSYPQHLITHPIALGLRAACSAAALSSLLSTTAHADPVEGGSLPLVRARADRESAAGPVNGLTAKRSATGTKTDTALTETPQSISVIAAGEIEARAATNLKEAVGYTAGVTPSVSYDAREDLISLRGFPFDWASSYLDGLQMPSSTYGNALLEPYGLERVEVLKGPASMLYGASSTGGLLNMVSKRPLADAFRELQLQLGDHDRRQLAADLSGPVGADKTWRYRLTGLLRKSANEVEFVRDNRVFIAPSLSWHPSAQTQLTLLASYQKDDLGQSGGTQAFLPASGIALPNPNGKISRRTNGGEPGFDFYKKEQRALGYEVEHRFDPHWALQQSLRWRELRLDYQSGYGMGLDADDAKQRTLKRSAFGSFGGNKSLSADTRLLTNWGTEALAHTSMLGLDYRHSKVDERNYFGAAPSIDIFAPVYGANMVLPAVPDADQTVENRQLGLYLQDQLKIAQRWTVTLGLRWDASRNKVSERRSPDTALTKNESQLTGRAGLNYLFDNGLSPYLSVATSFTPTLDPNAYGEPFDARTGKQFELGLKYQPLGSDSLVTAAVFDIRQRNTLTADPDQAKHPFGQVQTGEYRSRGFELEARTQFDLGAPRALGATVAYTYLDPKYTKAAPGAELLPFSNLGRAPKGIAKHSGSLWLDYRLPLLKGSSVALGARYVGERPNTDMEMLGVPNSRFMLPAFTVFDAALRYETGAYRLALNLANLADKEIYDCWGDRCWYGAGRSLRATLSYNW</sequence>
<organism evidence="20 21">
    <name type="scientific">Roseateles oligotrophus</name>
    <dbReference type="NCBI Taxonomy" id="1769250"/>
    <lineage>
        <taxon>Bacteria</taxon>
        <taxon>Pseudomonadati</taxon>
        <taxon>Pseudomonadota</taxon>
        <taxon>Betaproteobacteria</taxon>
        <taxon>Burkholderiales</taxon>
        <taxon>Sphaerotilaceae</taxon>
        <taxon>Roseateles</taxon>
    </lineage>
</organism>
<dbReference type="Gene3D" id="2.40.170.20">
    <property type="entry name" value="TonB-dependent receptor, beta-barrel domain"/>
    <property type="match status" value="1"/>
</dbReference>
<reference evidence="20 21" key="1">
    <citation type="submission" date="2020-08" db="EMBL/GenBank/DDBJ databases">
        <title>Functional genomics of gut bacteria from endangered species of beetles.</title>
        <authorList>
            <person name="Carlos-Shanley C."/>
        </authorList>
    </citation>
    <scope>NUCLEOTIDE SEQUENCE [LARGE SCALE GENOMIC DNA]</scope>
    <source>
        <strain evidence="20 21">S00239</strain>
    </source>
</reference>
<feature type="domain" description="TonB-dependent receptor plug" evidence="19">
    <location>
        <begin position="79"/>
        <end position="179"/>
    </location>
</feature>
<evidence type="ECO:0000259" key="19">
    <source>
        <dbReference type="Pfam" id="PF07715"/>
    </source>
</evidence>
<feature type="signal peptide" evidence="17">
    <location>
        <begin position="1"/>
        <end position="36"/>
    </location>
</feature>
<keyword evidence="11 14" id="KW-0472">Membrane</keyword>
<evidence type="ECO:0000256" key="15">
    <source>
        <dbReference type="RuleBase" id="RU003357"/>
    </source>
</evidence>
<keyword evidence="4 14" id="KW-1134">Transmembrane beta strand</keyword>
<evidence type="ECO:0000256" key="12">
    <source>
        <dbReference type="ARBA" id="ARBA00023170"/>
    </source>
</evidence>
<keyword evidence="5" id="KW-0410">Iron transport</keyword>
<keyword evidence="10 15" id="KW-0798">TonB box</keyword>
<evidence type="ECO:0000256" key="3">
    <source>
        <dbReference type="ARBA" id="ARBA00022448"/>
    </source>
</evidence>
<dbReference type="FunFam" id="2.170.130.10:FF:000001">
    <property type="entry name" value="Catecholate siderophore TonB-dependent receptor"/>
    <property type="match status" value="1"/>
</dbReference>
<dbReference type="Proteomes" id="UP000562027">
    <property type="component" value="Unassembled WGS sequence"/>
</dbReference>
<dbReference type="InterPro" id="IPR037066">
    <property type="entry name" value="Plug_dom_sf"/>
</dbReference>
<keyword evidence="3 14" id="KW-0813">Transport</keyword>
<keyword evidence="13 14" id="KW-0998">Cell outer membrane</keyword>
<dbReference type="GO" id="GO:0015891">
    <property type="term" value="P:siderophore transport"/>
    <property type="evidence" value="ECO:0007669"/>
    <property type="project" value="InterPro"/>
</dbReference>